<dbReference type="Pfam" id="PF20803">
    <property type="entry name" value="PaaX_M"/>
    <property type="match status" value="1"/>
</dbReference>
<dbReference type="InterPro" id="IPR013225">
    <property type="entry name" value="PaaX_C"/>
</dbReference>
<accession>A0A9Q3UK90</accession>
<dbReference type="Gene3D" id="3.30.70.2650">
    <property type="match status" value="1"/>
</dbReference>
<dbReference type="InterPro" id="IPR011965">
    <property type="entry name" value="PaaX_trns_reg"/>
</dbReference>
<dbReference type="GO" id="GO:0006351">
    <property type="term" value="P:DNA-templated transcription"/>
    <property type="evidence" value="ECO:0007669"/>
    <property type="project" value="InterPro"/>
</dbReference>
<dbReference type="Gene3D" id="1.10.10.10">
    <property type="entry name" value="Winged helix-like DNA-binding domain superfamily/Winged helix DNA-binding domain"/>
    <property type="match status" value="1"/>
</dbReference>
<evidence type="ECO:0000259" key="3">
    <source>
        <dbReference type="Pfam" id="PF20803"/>
    </source>
</evidence>
<dbReference type="Proteomes" id="UP001108027">
    <property type="component" value="Unassembled WGS sequence"/>
</dbReference>
<proteinExistence type="predicted"/>
<reference evidence="4" key="1">
    <citation type="submission" date="2021-10" db="EMBL/GenBank/DDBJ databases">
        <title>The diversity and Nitrogen Metabolism of Culturable Nitrate-Utilizing Bacteria Within the Oxygen Minimum Zone of the Changjiang (Yangtze River)Estuary.</title>
        <authorList>
            <person name="Zhang D."/>
            <person name="Zheng J."/>
            <person name="Liu S."/>
            <person name="He W."/>
        </authorList>
    </citation>
    <scope>NUCLEOTIDE SEQUENCE</scope>
    <source>
        <strain evidence="4">FXH-223</strain>
    </source>
</reference>
<dbReference type="SUPFAM" id="SSF46785">
    <property type="entry name" value="Winged helix' DNA-binding domain"/>
    <property type="match status" value="1"/>
</dbReference>
<dbReference type="EMBL" id="JAJGNA010000001">
    <property type="protein sequence ID" value="MCC4306967.1"/>
    <property type="molecule type" value="Genomic_DNA"/>
</dbReference>
<dbReference type="InterPro" id="IPR048846">
    <property type="entry name" value="PaaX-like_central"/>
</dbReference>
<evidence type="ECO:0000313" key="4">
    <source>
        <dbReference type="EMBL" id="MCC4306967.1"/>
    </source>
</evidence>
<dbReference type="Pfam" id="PF08223">
    <property type="entry name" value="PaaX_C"/>
    <property type="match status" value="1"/>
</dbReference>
<dbReference type="InterPro" id="IPR036388">
    <property type="entry name" value="WH-like_DNA-bd_sf"/>
</dbReference>
<dbReference type="NCBIfam" id="TIGR02277">
    <property type="entry name" value="PaaX_trns_reg"/>
    <property type="match status" value="1"/>
</dbReference>
<evidence type="ECO:0000313" key="5">
    <source>
        <dbReference type="Proteomes" id="UP001108027"/>
    </source>
</evidence>
<dbReference type="InterPro" id="IPR036390">
    <property type="entry name" value="WH_DNA-bd_sf"/>
</dbReference>
<sequence>MDLQSDHLETLIKRFQQRRPLRTGSLIITVFGDAIVPRGGTVWLGSLIELLAPMGVNQRLVRTSVFRLTREGWLIAEKVGRRSYYGLTGAGRRRFEKAFKRVYSGGQPAWDGAWTLVILNQLDADRRRDVRQELEWMGFGAFAPTVLAHPGVDRAELNASLQELGALDDVILFQTDTVDQFATRPLRRLVREAWNLDQLAEGYRDFLDQFRPLWNQMRKERTLPPRECFLARTLLIHEYRKLLLRDPLLPDELLPADWEGRAARQLARNLYRLTGQGAETWISQHAETAQGPLPEAGDGFYQRFGGLD</sequence>
<evidence type="ECO:0000259" key="1">
    <source>
        <dbReference type="Pfam" id="PF07848"/>
    </source>
</evidence>
<dbReference type="RefSeq" id="WP_204427349.1">
    <property type="nucleotide sequence ID" value="NZ_ARXL01000038.1"/>
</dbReference>
<protein>
    <submittedName>
        <fullName evidence="4">Phenylacetic acid degradation operon negative regulatory protein PaaX</fullName>
    </submittedName>
</protein>
<gene>
    <name evidence="4" type="primary">paaX</name>
    <name evidence="4" type="ORF">LL252_00160</name>
</gene>
<dbReference type="AlphaFoldDB" id="A0A9Q3UK90"/>
<dbReference type="PIRSF" id="PIRSF020623">
    <property type="entry name" value="PaaX"/>
    <property type="match status" value="1"/>
</dbReference>
<dbReference type="Pfam" id="PF07848">
    <property type="entry name" value="PaaX"/>
    <property type="match status" value="1"/>
</dbReference>
<keyword evidence="5" id="KW-1185">Reference proteome</keyword>
<organism evidence="4 5">
    <name type="scientific">Alloalcanivorax marinus</name>
    <dbReference type="NCBI Taxonomy" id="1177169"/>
    <lineage>
        <taxon>Bacteria</taxon>
        <taxon>Pseudomonadati</taxon>
        <taxon>Pseudomonadota</taxon>
        <taxon>Gammaproteobacteria</taxon>
        <taxon>Oceanospirillales</taxon>
        <taxon>Alcanivoracaceae</taxon>
        <taxon>Alloalcanivorax</taxon>
    </lineage>
</organism>
<dbReference type="PANTHER" id="PTHR30319:SF1">
    <property type="entry name" value="TRANSCRIPTIONAL REPRESSOR PAAX"/>
    <property type="match status" value="1"/>
</dbReference>
<comment type="caution">
    <text evidence="4">The sequence shown here is derived from an EMBL/GenBank/DDBJ whole genome shotgun (WGS) entry which is preliminary data.</text>
</comment>
<feature type="domain" description="Transcriptional repressor PaaX-like N-terminal" evidence="1">
    <location>
        <begin position="22"/>
        <end position="90"/>
    </location>
</feature>
<evidence type="ECO:0000259" key="2">
    <source>
        <dbReference type="Pfam" id="PF08223"/>
    </source>
</evidence>
<dbReference type="InterPro" id="IPR012906">
    <property type="entry name" value="PaaX-like_N"/>
</dbReference>
<dbReference type="Gene3D" id="1.20.58.1460">
    <property type="match status" value="1"/>
</dbReference>
<name>A0A9Q3UK90_9GAMM</name>
<dbReference type="PANTHER" id="PTHR30319">
    <property type="entry name" value="PHENYLACETIC ACID REGULATOR-RELATED TRANSCRIPTIONAL REPRESSOR"/>
    <property type="match status" value="1"/>
</dbReference>
<feature type="domain" description="Transcriptional repressor PaaX-like C-terminal" evidence="2">
    <location>
        <begin position="194"/>
        <end position="282"/>
    </location>
</feature>
<feature type="domain" description="Transcriptional repressor PaaX-like central Cas2-like" evidence="3">
    <location>
        <begin position="108"/>
        <end position="180"/>
    </location>
</feature>